<dbReference type="SUPFAM" id="SSF48452">
    <property type="entry name" value="TPR-like"/>
    <property type="match status" value="1"/>
</dbReference>
<protein>
    <submittedName>
        <fullName evidence="3">Tetratricopeptide repeat protein</fullName>
    </submittedName>
</protein>
<keyword evidence="2" id="KW-0812">Transmembrane</keyword>
<dbReference type="AlphaFoldDB" id="A0A9D1W7W5"/>
<reference evidence="3" key="2">
    <citation type="submission" date="2021-04" db="EMBL/GenBank/DDBJ databases">
        <authorList>
            <person name="Gilroy R."/>
        </authorList>
    </citation>
    <scope>NUCLEOTIDE SEQUENCE</scope>
    <source>
        <strain evidence="3">1719</strain>
    </source>
</reference>
<proteinExistence type="predicted"/>
<evidence type="ECO:0000313" key="4">
    <source>
        <dbReference type="Proteomes" id="UP000824156"/>
    </source>
</evidence>
<feature type="repeat" description="TPR" evidence="1">
    <location>
        <begin position="137"/>
        <end position="170"/>
    </location>
</feature>
<dbReference type="Pfam" id="PF13432">
    <property type="entry name" value="TPR_16"/>
    <property type="match status" value="2"/>
</dbReference>
<keyword evidence="1" id="KW-0802">TPR repeat</keyword>
<evidence type="ECO:0000313" key="3">
    <source>
        <dbReference type="EMBL" id="HIX53833.1"/>
    </source>
</evidence>
<dbReference type="PROSITE" id="PS50005">
    <property type="entry name" value="TPR"/>
    <property type="match status" value="1"/>
</dbReference>
<dbReference type="SMART" id="SM00028">
    <property type="entry name" value="TPR"/>
    <property type="match status" value="2"/>
</dbReference>
<dbReference type="InterPro" id="IPR019734">
    <property type="entry name" value="TPR_rpt"/>
</dbReference>
<accession>A0A9D1W7W5</accession>
<evidence type="ECO:0000256" key="1">
    <source>
        <dbReference type="PROSITE-ProRule" id="PRU00339"/>
    </source>
</evidence>
<sequence>MSKVNKANKAGVNGGKKPSFFQENTKSIVFIAAGIFVLILLYIGYQKLYLAPRSEKAANQMYKAEQYAAIDSLQSLAIEGDGSYPGFKEIAGEYSNTKSANIANAYLGGLLLRRGEYQEAIKALEQYSPTGSQVIDPLILGLLGDAYSESKAYDKAANYYKKAASTHSNEYTTPMFLRKLGLVCEELNDNKGALEAYKRIRSEYPNSEEGASIDAYIARVEASLD</sequence>
<gene>
    <name evidence="3" type="ORF">H9853_02305</name>
</gene>
<comment type="caution">
    <text evidence="3">The sequence shown here is derived from an EMBL/GenBank/DDBJ whole genome shotgun (WGS) entry which is preliminary data.</text>
</comment>
<keyword evidence="2" id="KW-0472">Membrane</keyword>
<dbReference type="InterPro" id="IPR011990">
    <property type="entry name" value="TPR-like_helical_dom_sf"/>
</dbReference>
<reference evidence="3" key="1">
    <citation type="journal article" date="2021" name="PeerJ">
        <title>Extensive microbial diversity within the chicken gut microbiome revealed by metagenomics and culture.</title>
        <authorList>
            <person name="Gilroy R."/>
            <person name="Ravi A."/>
            <person name="Getino M."/>
            <person name="Pursley I."/>
            <person name="Horton D.L."/>
            <person name="Alikhan N.F."/>
            <person name="Baker D."/>
            <person name="Gharbi K."/>
            <person name="Hall N."/>
            <person name="Watson M."/>
            <person name="Adriaenssens E.M."/>
            <person name="Foster-Nyarko E."/>
            <person name="Jarju S."/>
            <person name="Secka A."/>
            <person name="Antonio M."/>
            <person name="Oren A."/>
            <person name="Chaudhuri R.R."/>
            <person name="La Ragione R."/>
            <person name="Hildebrand F."/>
            <person name="Pallen M.J."/>
        </authorList>
    </citation>
    <scope>NUCLEOTIDE SEQUENCE</scope>
    <source>
        <strain evidence="3">1719</strain>
    </source>
</reference>
<organism evidence="3 4">
    <name type="scientific">Candidatus Sphingobacterium stercoripullorum</name>
    <dbReference type="NCBI Taxonomy" id="2838759"/>
    <lineage>
        <taxon>Bacteria</taxon>
        <taxon>Pseudomonadati</taxon>
        <taxon>Bacteroidota</taxon>
        <taxon>Sphingobacteriia</taxon>
        <taxon>Sphingobacteriales</taxon>
        <taxon>Sphingobacteriaceae</taxon>
        <taxon>Sphingobacterium</taxon>
    </lineage>
</organism>
<dbReference type="EMBL" id="DXEZ01000066">
    <property type="protein sequence ID" value="HIX53833.1"/>
    <property type="molecule type" value="Genomic_DNA"/>
</dbReference>
<dbReference type="Gene3D" id="1.25.40.10">
    <property type="entry name" value="Tetratricopeptide repeat domain"/>
    <property type="match status" value="1"/>
</dbReference>
<name>A0A9D1W7W5_9SPHI</name>
<dbReference type="Proteomes" id="UP000824156">
    <property type="component" value="Unassembled WGS sequence"/>
</dbReference>
<feature type="transmembrane region" description="Helical" evidence="2">
    <location>
        <begin position="27"/>
        <end position="45"/>
    </location>
</feature>
<evidence type="ECO:0000256" key="2">
    <source>
        <dbReference type="SAM" id="Phobius"/>
    </source>
</evidence>
<keyword evidence="2" id="KW-1133">Transmembrane helix</keyword>